<dbReference type="AlphaFoldDB" id="A0A9W9WTI1"/>
<organism evidence="1 2">
    <name type="scientific">Penicillium diatomitis</name>
    <dbReference type="NCBI Taxonomy" id="2819901"/>
    <lineage>
        <taxon>Eukaryota</taxon>
        <taxon>Fungi</taxon>
        <taxon>Dikarya</taxon>
        <taxon>Ascomycota</taxon>
        <taxon>Pezizomycotina</taxon>
        <taxon>Eurotiomycetes</taxon>
        <taxon>Eurotiomycetidae</taxon>
        <taxon>Eurotiales</taxon>
        <taxon>Aspergillaceae</taxon>
        <taxon>Penicillium</taxon>
    </lineage>
</organism>
<dbReference type="Proteomes" id="UP001148312">
    <property type="component" value="Unassembled WGS sequence"/>
</dbReference>
<protein>
    <submittedName>
        <fullName evidence="1">Uncharacterized protein</fullName>
    </submittedName>
</protein>
<proteinExistence type="predicted"/>
<evidence type="ECO:0000313" key="2">
    <source>
        <dbReference type="Proteomes" id="UP001148312"/>
    </source>
</evidence>
<reference evidence="1" key="2">
    <citation type="journal article" date="2023" name="IMA Fungus">
        <title>Comparative genomic study of the Penicillium genus elucidates a diverse pangenome and 15 lateral gene transfer events.</title>
        <authorList>
            <person name="Petersen C."/>
            <person name="Sorensen T."/>
            <person name="Nielsen M.R."/>
            <person name="Sondergaard T.E."/>
            <person name="Sorensen J.L."/>
            <person name="Fitzpatrick D.A."/>
            <person name="Frisvad J.C."/>
            <person name="Nielsen K.L."/>
        </authorList>
    </citation>
    <scope>NUCLEOTIDE SEQUENCE</scope>
    <source>
        <strain evidence="1">IBT 30728</strain>
    </source>
</reference>
<reference evidence="1" key="1">
    <citation type="submission" date="2022-12" db="EMBL/GenBank/DDBJ databases">
        <authorList>
            <person name="Petersen C."/>
        </authorList>
    </citation>
    <scope>NUCLEOTIDE SEQUENCE</scope>
    <source>
        <strain evidence="1">IBT 30728</strain>
    </source>
</reference>
<dbReference type="GeneID" id="81628104"/>
<sequence>MLTRPCQQGSRDQSQGGRVMRLIGDRIELDLLLEFDEFNSPLPYLLALEVLHSDAVGVGESDKHPQ</sequence>
<accession>A0A9W9WTI1</accession>
<name>A0A9W9WTI1_9EURO</name>
<comment type="caution">
    <text evidence="1">The sequence shown here is derived from an EMBL/GenBank/DDBJ whole genome shotgun (WGS) entry which is preliminary data.</text>
</comment>
<evidence type="ECO:0000313" key="1">
    <source>
        <dbReference type="EMBL" id="KAJ5475188.1"/>
    </source>
</evidence>
<gene>
    <name evidence="1" type="ORF">N7539_008254</name>
</gene>
<dbReference type="EMBL" id="JAPWDQ010000012">
    <property type="protein sequence ID" value="KAJ5475188.1"/>
    <property type="molecule type" value="Genomic_DNA"/>
</dbReference>
<dbReference type="RefSeq" id="XP_056786946.1">
    <property type="nucleotide sequence ID" value="XM_056937854.1"/>
</dbReference>
<keyword evidence="2" id="KW-1185">Reference proteome</keyword>